<dbReference type="GO" id="GO:0004674">
    <property type="term" value="F:protein serine/threonine kinase activity"/>
    <property type="evidence" value="ECO:0007669"/>
    <property type="project" value="UniProtKB-KW"/>
</dbReference>
<evidence type="ECO:0000313" key="9">
    <source>
        <dbReference type="Proteomes" id="UP000000763"/>
    </source>
</evidence>
<dbReference type="PANTHER" id="PTHR27005:SF145">
    <property type="entry name" value="OS10G0142600 PROTEIN"/>
    <property type="match status" value="1"/>
</dbReference>
<dbReference type="InterPro" id="IPR045274">
    <property type="entry name" value="WAK-like"/>
</dbReference>
<evidence type="ECO:0000256" key="3">
    <source>
        <dbReference type="ARBA" id="ARBA00022777"/>
    </source>
</evidence>
<protein>
    <submittedName>
        <fullName evidence="8">Wall-associated protein kinase</fullName>
    </submittedName>
</protein>
<feature type="binding site" evidence="5">
    <location>
        <position position="41"/>
    </location>
    <ligand>
        <name>ATP</name>
        <dbReference type="ChEBI" id="CHEBI:30616"/>
    </ligand>
</feature>
<dbReference type="EMBL" id="AC099400">
    <property type="protein sequence ID" value="AAL91604.1"/>
    <property type="molecule type" value="Genomic_DNA"/>
</dbReference>
<evidence type="ECO:0000256" key="5">
    <source>
        <dbReference type="PROSITE-ProRule" id="PRU10141"/>
    </source>
</evidence>
<evidence type="ECO:0000256" key="2">
    <source>
        <dbReference type="ARBA" id="ARBA00022741"/>
    </source>
</evidence>
<keyword evidence="2 5" id="KW-0547">Nucleotide-binding</keyword>
<dbReference type="PROSITE" id="PS00107">
    <property type="entry name" value="PROTEIN_KINASE_ATP"/>
    <property type="match status" value="1"/>
</dbReference>
<evidence type="ECO:0000259" key="7">
    <source>
        <dbReference type="PROSITE" id="PS50011"/>
    </source>
</evidence>
<proteinExistence type="inferred from homology"/>
<keyword evidence="6" id="KW-0723">Serine/threonine-protein kinase</keyword>
<reference evidence="9" key="2">
    <citation type="journal article" date="2008" name="Nucleic Acids Res.">
        <title>The rice annotation project database (RAP-DB): 2008 update.</title>
        <authorList>
            <consortium name="The rice annotation project (RAP)"/>
        </authorList>
    </citation>
    <scope>GENOME REANNOTATION</scope>
    <source>
        <strain evidence="9">cv. Nipponbare</strain>
    </source>
</reference>
<dbReference type="GO" id="GO:0005524">
    <property type="term" value="F:ATP binding"/>
    <property type="evidence" value="ECO:0007669"/>
    <property type="project" value="UniProtKB-UniRule"/>
</dbReference>
<dbReference type="InterPro" id="IPR011009">
    <property type="entry name" value="Kinase-like_dom_sf"/>
</dbReference>
<dbReference type="FunFam" id="1.10.510.10:FF:000606">
    <property type="entry name" value="Wall-associated receptor kinase 3"/>
    <property type="match status" value="1"/>
</dbReference>
<accession>Q7G5N4</accession>
<dbReference type="InterPro" id="IPR017441">
    <property type="entry name" value="Protein_kinase_ATP_BS"/>
</dbReference>
<dbReference type="Gene3D" id="1.10.510.10">
    <property type="entry name" value="Transferase(Phosphotransferase) domain 1"/>
    <property type="match status" value="1"/>
</dbReference>
<dbReference type="Gene3D" id="3.30.200.20">
    <property type="entry name" value="Phosphorylase Kinase, domain 1"/>
    <property type="match status" value="1"/>
</dbReference>
<reference evidence="9" key="1">
    <citation type="journal article" date="2005" name="Nature">
        <title>The map-based sequence of the rice genome.</title>
        <authorList>
            <consortium name="International rice genome sequencing project (IRGSP)"/>
            <person name="Matsumoto T."/>
            <person name="Wu J."/>
            <person name="Kanamori H."/>
            <person name="Katayose Y."/>
            <person name="Fujisawa M."/>
            <person name="Namiki N."/>
            <person name="Mizuno H."/>
            <person name="Yamamoto K."/>
            <person name="Antonio B.A."/>
            <person name="Baba T."/>
            <person name="Sakata K."/>
            <person name="Nagamura Y."/>
            <person name="Aoki H."/>
            <person name="Arikawa K."/>
            <person name="Arita K."/>
            <person name="Bito T."/>
            <person name="Chiden Y."/>
            <person name="Fujitsuka N."/>
            <person name="Fukunaka R."/>
            <person name="Hamada M."/>
            <person name="Harada C."/>
            <person name="Hayashi A."/>
            <person name="Hijishita S."/>
            <person name="Honda M."/>
            <person name="Hosokawa S."/>
            <person name="Ichikawa Y."/>
            <person name="Idonuma A."/>
            <person name="Iijima M."/>
            <person name="Ikeda M."/>
            <person name="Ikeno M."/>
            <person name="Ito K."/>
            <person name="Ito S."/>
            <person name="Ito T."/>
            <person name="Ito Y."/>
            <person name="Ito Y."/>
            <person name="Iwabuchi A."/>
            <person name="Kamiya K."/>
            <person name="Karasawa W."/>
            <person name="Kurita K."/>
            <person name="Katagiri S."/>
            <person name="Kikuta A."/>
            <person name="Kobayashi H."/>
            <person name="Kobayashi N."/>
            <person name="Machita K."/>
            <person name="Maehara T."/>
            <person name="Masukawa M."/>
            <person name="Mizubayashi T."/>
            <person name="Mukai Y."/>
            <person name="Nagasaki H."/>
            <person name="Nagata Y."/>
            <person name="Naito S."/>
            <person name="Nakashima M."/>
            <person name="Nakama Y."/>
            <person name="Nakamichi Y."/>
            <person name="Nakamura M."/>
            <person name="Meguro A."/>
            <person name="Negishi M."/>
            <person name="Ohta I."/>
            <person name="Ohta T."/>
            <person name="Okamoto M."/>
            <person name="Ono N."/>
            <person name="Saji S."/>
            <person name="Sakaguchi M."/>
            <person name="Sakai K."/>
            <person name="Shibata M."/>
            <person name="Shimokawa T."/>
            <person name="Song J."/>
            <person name="Takazaki Y."/>
            <person name="Terasawa K."/>
            <person name="Tsugane M."/>
            <person name="Tsuji K."/>
            <person name="Ueda S."/>
            <person name="Waki K."/>
            <person name="Yamagata H."/>
            <person name="Yamamoto M."/>
            <person name="Yamamoto S."/>
            <person name="Yamane H."/>
            <person name="Yoshiki S."/>
            <person name="Yoshihara R."/>
            <person name="Yukawa K."/>
            <person name="Zhong H."/>
            <person name="Yano M."/>
            <person name="Yuan Q."/>
            <person name="Ouyang S."/>
            <person name="Liu J."/>
            <person name="Jones K.M."/>
            <person name="Gansberger K."/>
            <person name="Moffat K."/>
            <person name="Hill J."/>
            <person name="Bera J."/>
            <person name="Fadrosh D."/>
            <person name="Jin S."/>
            <person name="Johri S."/>
            <person name="Kim M."/>
            <person name="Overton L."/>
            <person name="Reardon M."/>
            <person name="Tsitrin T."/>
            <person name="Vuong H."/>
            <person name="Weaver B."/>
            <person name="Ciecko A."/>
            <person name="Tallon L."/>
            <person name="Jackson J."/>
            <person name="Pai G."/>
            <person name="Aken S.V."/>
            <person name="Utterback T."/>
            <person name="Reidmuller S."/>
            <person name="Feldblyum T."/>
            <person name="Hsiao J."/>
            <person name="Zismann V."/>
            <person name="Iobst S."/>
            <person name="de Vazeille A.R."/>
            <person name="Buell C.R."/>
            <person name="Ying K."/>
            <person name="Li Y."/>
            <person name="Lu T."/>
            <person name="Huang Y."/>
            <person name="Zhao Q."/>
            <person name="Feng Q."/>
            <person name="Zhang L."/>
            <person name="Zhu J."/>
            <person name="Weng Q."/>
            <person name="Mu J."/>
            <person name="Lu Y."/>
            <person name="Fan D."/>
            <person name="Liu Y."/>
            <person name="Guan J."/>
            <person name="Zhang Y."/>
            <person name="Yu S."/>
            <person name="Liu X."/>
            <person name="Zhang Y."/>
            <person name="Hong G."/>
            <person name="Han B."/>
            <person name="Choisne N."/>
            <person name="Demange N."/>
            <person name="Orjeda G."/>
            <person name="Samain S."/>
            <person name="Cattolico L."/>
            <person name="Pelletier E."/>
            <person name="Couloux A."/>
            <person name="Segurens B."/>
            <person name="Wincker P."/>
            <person name="D'Hont A."/>
            <person name="Scarpelli C."/>
            <person name="Weissenbach J."/>
            <person name="Salanoubat M."/>
            <person name="Quetier F."/>
            <person name="Yu Y."/>
            <person name="Kim H.R."/>
            <person name="Rambo T."/>
            <person name="Currie J."/>
            <person name="Collura K."/>
            <person name="Luo M."/>
            <person name="Yang T."/>
            <person name="Ammiraju J.S.S."/>
            <person name="Engler F."/>
            <person name="Soderlund C."/>
            <person name="Wing R.A."/>
            <person name="Palmer L.E."/>
            <person name="de la Bastide M."/>
            <person name="Spiegel L."/>
            <person name="Nascimento L."/>
            <person name="Zutavern T."/>
            <person name="O'Shaughnessy A."/>
            <person name="Dike S."/>
            <person name="Dedhia N."/>
            <person name="Preston R."/>
            <person name="Balija V."/>
            <person name="McCombie W.R."/>
            <person name="Chow T."/>
            <person name="Chen H."/>
            <person name="Chung M."/>
            <person name="Chen C."/>
            <person name="Shaw J."/>
            <person name="Wu H."/>
            <person name="Hsiao K."/>
            <person name="Chao Y."/>
            <person name="Chu M."/>
            <person name="Cheng C."/>
            <person name="Hour A."/>
            <person name="Lee P."/>
            <person name="Lin S."/>
            <person name="Lin Y."/>
            <person name="Liou J."/>
            <person name="Liu S."/>
            <person name="Hsing Y."/>
            <person name="Raghuvanshi S."/>
            <person name="Mohanty A."/>
            <person name="Bharti A.K."/>
            <person name="Gaur A."/>
            <person name="Gupta V."/>
            <person name="Kumar D."/>
            <person name="Ravi V."/>
            <person name="Vij S."/>
            <person name="Kapur A."/>
            <person name="Khurana P."/>
            <person name="Khurana P."/>
            <person name="Khurana J.P."/>
            <person name="Tyagi A.K."/>
            <person name="Gaikwad K."/>
            <person name="Singh A."/>
            <person name="Dalal V."/>
            <person name="Srivastava S."/>
            <person name="Dixit A."/>
            <person name="Pal A.K."/>
            <person name="Ghazi I.A."/>
            <person name="Yadav M."/>
            <person name="Pandit A."/>
            <person name="Bhargava A."/>
            <person name="Sureshbabu K."/>
            <person name="Batra K."/>
            <person name="Sharma T.R."/>
            <person name="Mohapatra T."/>
            <person name="Singh N.K."/>
            <person name="Messing J."/>
            <person name="Nelson A.B."/>
            <person name="Fuks G."/>
            <person name="Kavchok S."/>
            <person name="Keizer G."/>
            <person name="Linton E."/>
            <person name="Llaca V."/>
            <person name="Song R."/>
            <person name="Tanyolac B."/>
            <person name="Young S."/>
            <person name="Ho-Il K."/>
            <person name="Hahn J.H."/>
            <person name="Sangsakoo G."/>
            <person name="Vanavichit A."/>
            <person name="de Mattos Luiz.A.T."/>
            <person name="Zimmer P.D."/>
            <person name="Malone G."/>
            <person name="Dellagostin O."/>
            <person name="de Oliveira A.C."/>
            <person name="Bevan M."/>
            <person name="Bancroft I."/>
            <person name="Minx P."/>
            <person name="Cordum H."/>
            <person name="Wilson R."/>
            <person name="Cheng Z."/>
            <person name="Jin W."/>
            <person name="Jiang J."/>
            <person name="Leong S.A."/>
            <person name="Iwama H."/>
            <person name="Gojobori T."/>
            <person name="Itoh T."/>
            <person name="Niimura Y."/>
            <person name="Fujii Y."/>
            <person name="Habara T."/>
            <person name="Sakai H."/>
            <person name="Sato Y."/>
            <person name="Wilson G."/>
            <person name="Kumar K."/>
            <person name="McCouch S."/>
            <person name="Juretic N."/>
            <person name="Hoen D."/>
            <person name="Wright S."/>
            <person name="Bruskiewich R."/>
            <person name="Bureau T."/>
            <person name="Miyao A."/>
            <person name="Hirochika H."/>
            <person name="Nishikawa T."/>
            <person name="Kadowaki K."/>
            <person name="Sugiura M."/>
            <person name="Burr B."/>
            <person name="Sasaki T."/>
        </authorList>
    </citation>
    <scope>NUCLEOTIDE SEQUENCE [LARGE SCALE GENOMIC DNA]</scope>
    <source>
        <strain evidence="9">cv. Nipponbare</strain>
    </source>
</reference>
<comment type="similarity">
    <text evidence="6">Belongs to the protein kinase superfamily.</text>
</comment>
<dbReference type="SMART" id="SM00220">
    <property type="entry name" value="S_TKc"/>
    <property type="match status" value="1"/>
</dbReference>
<dbReference type="PROSITE" id="PS50011">
    <property type="entry name" value="PROTEIN_KINASE_DOM"/>
    <property type="match status" value="1"/>
</dbReference>
<sequence>MIFSKDELKKITKNNSEVLGQGGFGKVYKGTLGDNTIVAVKTSIEVNEARKDDFTNEVDVPMLVYEFAANGNLQDILHGDGNIPLPLHLRLDIAIESAEGLRYMHSSTNRTIRHGDVKPANILLTDKFIPKISDFGTSKLLTVDKDFTMFVVGSMGYIDPVFHKTGHLTQKSDVYSFGVVLLELISRKPTIYGENCSLIIEFQKSYDKENSGRMMFDKDIEIEEDILILEEIGRLAMECLKEKVEERPDMKEEERKMKKQTTNNVIVFPSRKKKQKRKEDGRRFSGDQTAARVRLKFALNDRQQHRNTYPLLVPE</sequence>
<dbReference type="AlphaFoldDB" id="Q7G5N4"/>
<evidence type="ECO:0000256" key="6">
    <source>
        <dbReference type="RuleBase" id="RU000304"/>
    </source>
</evidence>
<organism evidence="8 9">
    <name type="scientific">Oryza sativa subsp. japonica</name>
    <name type="common">Rice</name>
    <dbReference type="NCBI Taxonomy" id="39947"/>
    <lineage>
        <taxon>Eukaryota</taxon>
        <taxon>Viridiplantae</taxon>
        <taxon>Streptophyta</taxon>
        <taxon>Embryophyta</taxon>
        <taxon>Tracheophyta</taxon>
        <taxon>Spermatophyta</taxon>
        <taxon>Magnoliopsida</taxon>
        <taxon>Liliopsida</taxon>
        <taxon>Poales</taxon>
        <taxon>Poaceae</taxon>
        <taxon>BOP clade</taxon>
        <taxon>Oryzoideae</taxon>
        <taxon>Oryzeae</taxon>
        <taxon>Oryzinae</taxon>
        <taxon>Oryza</taxon>
        <taxon>Oryza sativa</taxon>
    </lineage>
</organism>
<keyword evidence="1" id="KW-0808">Transferase</keyword>
<dbReference type="PANTHER" id="PTHR27005">
    <property type="entry name" value="WALL-ASSOCIATED RECEPTOR KINASE-LIKE 21"/>
    <property type="match status" value="1"/>
</dbReference>
<evidence type="ECO:0000313" key="8">
    <source>
        <dbReference type="EMBL" id="AAL91604.1"/>
    </source>
</evidence>
<keyword evidence="4 5" id="KW-0067">ATP-binding</keyword>
<dbReference type="InterPro" id="IPR000719">
    <property type="entry name" value="Prot_kinase_dom"/>
</dbReference>
<dbReference type="Proteomes" id="UP000000763">
    <property type="component" value="Chromosome 10"/>
</dbReference>
<dbReference type="SUPFAM" id="SSF56112">
    <property type="entry name" value="Protein kinase-like (PK-like)"/>
    <property type="match status" value="1"/>
</dbReference>
<dbReference type="GO" id="GO:0007166">
    <property type="term" value="P:cell surface receptor signaling pathway"/>
    <property type="evidence" value="ECO:0007669"/>
    <property type="project" value="InterPro"/>
</dbReference>
<dbReference type="InterPro" id="IPR008271">
    <property type="entry name" value="Ser/Thr_kinase_AS"/>
</dbReference>
<evidence type="ECO:0000256" key="4">
    <source>
        <dbReference type="ARBA" id="ARBA00022840"/>
    </source>
</evidence>
<name>Q7G5N4_ORYSJ</name>
<dbReference type="Pfam" id="PF00069">
    <property type="entry name" value="Pkinase"/>
    <property type="match status" value="1"/>
</dbReference>
<evidence type="ECO:0000256" key="1">
    <source>
        <dbReference type="ARBA" id="ARBA00022679"/>
    </source>
</evidence>
<dbReference type="PROSITE" id="PS00108">
    <property type="entry name" value="PROTEIN_KINASE_ST"/>
    <property type="match status" value="1"/>
</dbReference>
<feature type="domain" description="Protein kinase" evidence="7">
    <location>
        <begin position="13"/>
        <end position="266"/>
    </location>
</feature>
<keyword evidence="3 8" id="KW-0418">Kinase</keyword>
<gene>
    <name evidence="8" type="primary">OSJNBa0096E22.10</name>
</gene>